<sequence length="302" mass="33057">MRKKMILSKKIAIAALSAVLSLGLSSPAWAETVMEKVARTGVLTAGVQTDFIPLSYVNDQDELVGYSIDILNQIKAQLAKDLGREITLELVPISIGDRIPKVLSRDVDIVCEDVTFTWNRDRYVDFSVSYGVTGTRLLVKKGSNLGTPESLVNRQIGVLENGSSESTIQVVQPQAKIVRFKTIGEGIAALEQGKIDAFGSDGVLLEGARQTLPNRDALEVVPNLPYAREGIACIVPENNSAFLDRVNFAIVKLMQGYVMGDKESVAIVDQWFGKDGVITIDNDLIKNYFQGVINSREQIKLN</sequence>
<dbReference type="InterPro" id="IPR001320">
    <property type="entry name" value="Iontro_rcpt_C"/>
</dbReference>
<evidence type="ECO:0000259" key="5">
    <source>
        <dbReference type="SMART" id="SM00062"/>
    </source>
</evidence>
<dbReference type="PANTHER" id="PTHR30085">
    <property type="entry name" value="AMINO ACID ABC TRANSPORTER PERMEASE"/>
    <property type="match status" value="1"/>
</dbReference>
<evidence type="ECO:0000259" key="6">
    <source>
        <dbReference type="SMART" id="SM00079"/>
    </source>
</evidence>
<proteinExistence type="inferred from homology"/>
<evidence type="ECO:0000256" key="3">
    <source>
        <dbReference type="ARBA" id="ARBA00022729"/>
    </source>
</evidence>
<keyword evidence="8" id="KW-1185">Reference proteome</keyword>
<dbReference type="NCBIfam" id="TIGR04262">
    <property type="entry name" value="orph_peri_GRRM"/>
    <property type="match status" value="1"/>
</dbReference>
<protein>
    <recommendedName>
        <fullName evidence="9">Solute-binding protein family 3/N-terminal domain-containing protein</fullName>
    </recommendedName>
</protein>
<dbReference type="GO" id="GO:0016020">
    <property type="term" value="C:membrane"/>
    <property type="evidence" value="ECO:0007669"/>
    <property type="project" value="InterPro"/>
</dbReference>
<dbReference type="GO" id="GO:0005576">
    <property type="term" value="C:extracellular region"/>
    <property type="evidence" value="ECO:0007669"/>
    <property type="project" value="TreeGrafter"/>
</dbReference>
<feature type="domain" description="Ionotropic glutamate receptor C-terminal" evidence="6">
    <location>
        <begin position="39"/>
        <end position="274"/>
    </location>
</feature>
<dbReference type="AlphaFoldDB" id="A0A073CE26"/>
<dbReference type="GO" id="GO:0030288">
    <property type="term" value="C:outer membrane-bounded periplasmic space"/>
    <property type="evidence" value="ECO:0007669"/>
    <property type="project" value="TreeGrafter"/>
</dbReference>
<dbReference type="Pfam" id="PF00497">
    <property type="entry name" value="SBP_bac_3"/>
    <property type="match status" value="1"/>
</dbReference>
<name>A0A073CE26_PLAA1</name>
<gene>
    <name evidence="7" type="ORF">A19Y_0740</name>
</gene>
<feature type="signal peptide" evidence="4">
    <location>
        <begin position="1"/>
        <end position="30"/>
    </location>
</feature>
<dbReference type="InterPro" id="IPR051455">
    <property type="entry name" value="Bact_solute-bind_prot3"/>
</dbReference>
<dbReference type="GO" id="GO:0015276">
    <property type="term" value="F:ligand-gated monoatomic ion channel activity"/>
    <property type="evidence" value="ECO:0007669"/>
    <property type="project" value="InterPro"/>
</dbReference>
<dbReference type="eggNOG" id="COG0834">
    <property type="taxonomic scope" value="Bacteria"/>
</dbReference>
<organism evidence="7 8">
    <name type="scientific">Planktothrix agardhii (strain NIVA-CYA 126/8)</name>
    <dbReference type="NCBI Taxonomy" id="388467"/>
    <lineage>
        <taxon>Bacteria</taxon>
        <taxon>Bacillati</taxon>
        <taxon>Cyanobacteriota</taxon>
        <taxon>Cyanophyceae</taxon>
        <taxon>Oscillatoriophycideae</taxon>
        <taxon>Oscillatoriales</taxon>
        <taxon>Microcoleaceae</taxon>
        <taxon>Planktothrix</taxon>
    </lineage>
</organism>
<reference evidence="7 8" key="1">
    <citation type="journal article" date="2014" name="Appl. Environ. Microbiol.">
        <title>Elucidation of insertion elements encoded on plasmids and in vitro construction of shuttle vectors from the toxic cyanobacterium Planktothrix.</title>
        <authorList>
            <person name="Christiansen G."/>
            <person name="Goesmann A."/>
            <person name="Kurmayer R."/>
        </authorList>
    </citation>
    <scope>NUCLEOTIDE SEQUENCE [LARGE SCALE GENOMIC DNA]</scope>
    <source>
        <strain evidence="7 8">NIVA-CYA 126/8</strain>
    </source>
</reference>
<dbReference type="InterPro" id="IPR026358">
    <property type="entry name" value="Orph_peri_GRRM"/>
</dbReference>
<keyword evidence="3 4" id="KW-0732">Signal</keyword>
<keyword evidence="2" id="KW-0813">Transport</keyword>
<accession>A0A073CE26</accession>
<evidence type="ECO:0008006" key="9">
    <source>
        <dbReference type="Google" id="ProtNLM"/>
    </source>
</evidence>
<comment type="similarity">
    <text evidence="1">Belongs to the bacterial solute-binding protein 3 family.</text>
</comment>
<dbReference type="SMART" id="SM00079">
    <property type="entry name" value="PBPe"/>
    <property type="match status" value="1"/>
</dbReference>
<dbReference type="SMART" id="SM00062">
    <property type="entry name" value="PBPb"/>
    <property type="match status" value="1"/>
</dbReference>
<evidence type="ECO:0000256" key="4">
    <source>
        <dbReference type="SAM" id="SignalP"/>
    </source>
</evidence>
<dbReference type="GO" id="GO:0006865">
    <property type="term" value="P:amino acid transport"/>
    <property type="evidence" value="ECO:0007669"/>
    <property type="project" value="TreeGrafter"/>
</dbReference>
<dbReference type="PANTHER" id="PTHR30085:SF6">
    <property type="entry name" value="ABC TRANSPORTER GLUTAMINE-BINDING PROTEIN GLNH"/>
    <property type="match status" value="1"/>
</dbReference>
<dbReference type="SUPFAM" id="SSF53850">
    <property type="entry name" value="Periplasmic binding protein-like II"/>
    <property type="match status" value="1"/>
</dbReference>
<feature type="chain" id="PRO_5001687526" description="Solute-binding protein family 3/N-terminal domain-containing protein" evidence="4">
    <location>
        <begin position="31"/>
        <end position="302"/>
    </location>
</feature>
<dbReference type="PATRIC" id="fig|388467.6.peg.681"/>
<evidence type="ECO:0000256" key="1">
    <source>
        <dbReference type="ARBA" id="ARBA00010333"/>
    </source>
</evidence>
<evidence type="ECO:0000313" key="8">
    <source>
        <dbReference type="Proteomes" id="UP000027395"/>
    </source>
</evidence>
<dbReference type="STRING" id="388467.A19Y_0740"/>
<dbReference type="HOGENOM" id="CLU_019602_0_1_3"/>
<evidence type="ECO:0000313" key="7">
    <source>
        <dbReference type="EMBL" id="KEI65908.1"/>
    </source>
</evidence>
<evidence type="ECO:0000256" key="2">
    <source>
        <dbReference type="ARBA" id="ARBA00022448"/>
    </source>
</evidence>
<dbReference type="InterPro" id="IPR001638">
    <property type="entry name" value="Solute-binding_3/MltF_N"/>
</dbReference>
<dbReference type="EMBL" id="CM002803">
    <property type="protein sequence ID" value="KEI65908.1"/>
    <property type="molecule type" value="Genomic_DNA"/>
</dbReference>
<feature type="domain" description="Solute-binding protein family 3/N-terminal" evidence="5">
    <location>
        <begin position="42"/>
        <end position="275"/>
    </location>
</feature>
<dbReference type="Gene3D" id="3.40.190.10">
    <property type="entry name" value="Periplasmic binding protein-like II"/>
    <property type="match status" value="2"/>
</dbReference>
<dbReference type="CDD" id="cd13688">
    <property type="entry name" value="PBP2_GltI_DEBP"/>
    <property type="match status" value="1"/>
</dbReference>
<dbReference type="Proteomes" id="UP000027395">
    <property type="component" value="Chromosome"/>
</dbReference>